<dbReference type="AlphaFoldDB" id="A0A2N5M9V7"/>
<evidence type="ECO:0000313" key="2">
    <source>
        <dbReference type="EMBL" id="PLT31139.1"/>
    </source>
</evidence>
<protein>
    <submittedName>
        <fullName evidence="2">FeoB-associated Cys-rich membrane protein</fullName>
    </submittedName>
</protein>
<keyword evidence="1" id="KW-0472">Membrane</keyword>
<dbReference type="Pfam" id="PF12669">
    <property type="entry name" value="FeoB_associated"/>
    <property type="match status" value="1"/>
</dbReference>
<dbReference type="RefSeq" id="WP_101640398.1">
    <property type="nucleotide sequence ID" value="NZ_PGUY01000012.1"/>
</dbReference>
<evidence type="ECO:0000256" key="1">
    <source>
        <dbReference type="SAM" id="Phobius"/>
    </source>
</evidence>
<sequence length="61" mass="6537">MIINLLIGAIIFGYAGFTLYKHVVKSRQGKCAACSLSKNCKSACSAVQGEPNMWAANKELS</sequence>
<name>A0A2N5M9V7_9BACI</name>
<dbReference type="OrthoDB" id="2326035at2"/>
<keyword evidence="3" id="KW-1185">Reference proteome</keyword>
<keyword evidence="1" id="KW-1133">Transmembrane helix</keyword>
<accession>A0A2N5M9V7</accession>
<dbReference type="Proteomes" id="UP000234748">
    <property type="component" value="Unassembled WGS sequence"/>
</dbReference>
<proteinExistence type="predicted"/>
<dbReference type="EMBL" id="PGUY01000012">
    <property type="protein sequence ID" value="PLT31139.1"/>
    <property type="molecule type" value="Genomic_DNA"/>
</dbReference>
<evidence type="ECO:0000313" key="3">
    <source>
        <dbReference type="Proteomes" id="UP000234748"/>
    </source>
</evidence>
<feature type="transmembrane region" description="Helical" evidence="1">
    <location>
        <begin position="6"/>
        <end position="23"/>
    </location>
</feature>
<gene>
    <name evidence="2" type="ORF">CUU66_04060</name>
</gene>
<reference evidence="2 3" key="1">
    <citation type="submission" date="2017-11" db="EMBL/GenBank/DDBJ databases">
        <title>Comparitive Functional Genomics of Dry Heat Resistant strains isolated from the Viking Spacecraft.</title>
        <authorList>
            <person name="Seuylemezian A."/>
            <person name="Cooper K."/>
            <person name="Vaishampayan P."/>
        </authorList>
    </citation>
    <scope>NUCLEOTIDE SEQUENCE [LARGE SCALE GENOMIC DNA]</scope>
    <source>
        <strain evidence="2 3">V1-29</strain>
    </source>
</reference>
<keyword evidence="1" id="KW-0812">Transmembrane</keyword>
<organism evidence="2 3">
    <name type="scientific">Peribacillus deserti</name>
    <dbReference type="NCBI Taxonomy" id="673318"/>
    <lineage>
        <taxon>Bacteria</taxon>
        <taxon>Bacillati</taxon>
        <taxon>Bacillota</taxon>
        <taxon>Bacilli</taxon>
        <taxon>Bacillales</taxon>
        <taxon>Bacillaceae</taxon>
        <taxon>Peribacillus</taxon>
    </lineage>
</organism>
<comment type="caution">
    <text evidence="2">The sequence shown here is derived from an EMBL/GenBank/DDBJ whole genome shotgun (WGS) entry which is preliminary data.</text>
</comment>